<dbReference type="Proteomes" id="UP001243330">
    <property type="component" value="Unassembled WGS sequence"/>
</dbReference>
<dbReference type="InterPro" id="IPR036759">
    <property type="entry name" value="TPK_catalytic_sf"/>
</dbReference>
<dbReference type="InterPro" id="IPR007373">
    <property type="entry name" value="Thiamin_PyroPKinase_B1-bd"/>
</dbReference>
<dbReference type="Gene3D" id="2.60.120.320">
    <property type="entry name" value="Thiamin pyrophosphokinase, thiamin-binding domain"/>
    <property type="match status" value="1"/>
</dbReference>
<feature type="domain" description="Thiamin pyrophosphokinase thiamin-binding" evidence="9">
    <location>
        <begin position="181"/>
        <end position="250"/>
    </location>
</feature>
<dbReference type="GO" id="GO:0030975">
    <property type="term" value="F:thiamine binding"/>
    <property type="evidence" value="ECO:0007669"/>
    <property type="project" value="UniProtKB-UniRule"/>
</dbReference>
<reference evidence="10" key="1">
    <citation type="submission" date="2023-01" db="EMBL/GenBank/DDBJ databases">
        <title>Colletotrichum chrysophilum M932 genome sequence.</title>
        <authorList>
            <person name="Baroncelli R."/>
        </authorList>
    </citation>
    <scope>NUCLEOTIDE SEQUENCE</scope>
    <source>
        <strain evidence="10">M932</strain>
    </source>
</reference>
<dbReference type="GO" id="GO:0016301">
    <property type="term" value="F:kinase activity"/>
    <property type="evidence" value="ECO:0007669"/>
    <property type="project" value="UniProtKB-UniRule"/>
</dbReference>
<evidence type="ECO:0000256" key="4">
    <source>
        <dbReference type="ARBA" id="ARBA00022741"/>
    </source>
</evidence>
<dbReference type="InterPro" id="IPR036371">
    <property type="entry name" value="TPK_B1-bd_sf"/>
</dbReference>
<dbReference type="InterPro" id="IPR016966">
    <property type="entry name" value="Thiamin_pyrophosphokinase_euk"/>
</dbReference>
<evidence type="ECO:0000256" key="6">
    <source>
        <dbReference type="ARBA" id="ARBA00022840"/>
    </source>
</evidence>
<evidence type="ECO:0000256" key="2">
    <source>
        <dbReference type="ARBA" id="ARBA00006785"/>
    </source>
</evidence>
<dbReference type="PANTHER" id="PTHR13622:SF8">
    <property type="entry name" value="THIAMIN PYROPHOSPHOKINASE 1"/>
    <property type="match status" value="1"/>
</dbReference>
<evidence type="ECO:0000256" key="3">
    <source>
        <dbReference type="ARBA" id="ARBA00022679"/>
    </source>
</evidence>
<evidence type="ECO:0000256" key="7">
    <source>
        <dbReference type="PIRNR" id="PIRNR031057"/>
    </source>
</evidence>
<keyword evidence="11" id="KW-1185">Reference proteome</keyword>
<evidence type="ECO:0000313" key="11">
    <source>
        <dbReference type="Proteomes" id="UP001243330"/>
    </source>
</evidence>
<dbReference type="InterPro" id="IPR006282">
    <property type="entry name" value="Thi_PPkinase"/>
</dbReference>
<dbReference type="PANTHER" id="PTHR13622">
    <property type="entry name" value="THIAMIN PYROPHOSPHOKINASE"/>
    <property type="match status" value="1"/>
</dbReference>
<comment type="similarity">
    <text evidence="2 7">Belongs to the thiamine pyrophosphokinase family.</text>
</comment>
<evidence type="ECO:0000256" key="5">
    <source>
        <dbReference type="ARBA" id="ARBA00022777"/>
    </source>
</evidence>
<dbReference type="SUPFAM" id="SSF63999">
    <property type="entry name" value="Thiamin pyrophosphokinase, catalytic domain"/>
    <property type="match status" value="1"/>
</dbReference>
<name>A0AAD9EA24_9PEZI</name>
<evidence type="ECO:0000313" key="10">
    <source>
        <dbReference type="EMBL" id="KAK1837556.1"/>
    </source>
</evidence>
<gene>
    <name evidence="10" type="ORF">CCHR01_19821</name>
</gene>
<comment type="caution">
    <text evidence="10">The sequence shown here is derived from an EMBL/GenBank/DDBJ whole genome shotgun (WGS) entry which is preliminary data.</text>
</comment>
<dbReference type="InterPro" id="IPR007371">
    <property type="entry name" value="TPK_catalytic"/>
</dbReference>
<feature type="domain" description="Thiamin pyrophosphokinase catalytic" evidence="8">
    <location>
        <begin position="43"/>
        <end position="151"/>
    </location>
</feature>
<evidence type="ECO:0000259" key="8">
    <source>
        <dbReference type="Pfam" id="PF04263"/>
    </source>
</evidence>
<organism evidence="10 11">
    <name type="scientific">Colletotrichum chrysophilum</name>
    <dbReference type="NCBI Taxonomy" id="1836956"/>
    <lineage>
        <taxon>Eukaryota</taxon>
        <taxon>Fungi</taxon>
        <taxon>Dikarya</taxon>
        <taxon>Ascomycota</taxon>
        <taxon>Pezizomycotina</taxon>
        <taxon>Sordariomycetes</taxon>
        <taxon>Hypocreomycetidae</taxon>
        <taxon>Glomerellales</taxon>
        <taxon>Glomerellaceae</taxon>
        <taxon>Colletotrichum</taxon>
        <taxon>Colletotrichum gloeosporioides species complex</taxon>
    </lineage>
</organism>
<protein>
    <recommendedName>
        <fullName evidence="7">Thiamine pyrophosphokinase</fullName>
        <ecNumber evidence="7">2.7.6.2</ecNumber>
    </recommendedName>
</protein>
<dbReference type="EC" id="2.7.6.2" evidence="7"/>
<keyword evidence="6 7" id="KW-0067">ATP-binding</keyword>
<accession>A0AAD9EA24</accession>
<evidence type="ECO:0000256" key="1">
    <source>
        <dbReference type="ARBA" id="ARBA00005078"/>
    </source>
</evidence>
<comment type="catalytic activity">
    <reaction evidence="7">
        <text>thiamine + ATP = thiamine diphosphate + AMP + H(+)</text>
        <dbReference type="Rhea" id="RHEA:11576"/>
        <dbReference type="ChEBI" id="CHEBI:15378"/>
        <dbReference type="ChEBI" id="CHEBI:18385"/>
        <dbReference type="ChEBI" id="CHEBI:30616"/>
        <dbReference type="ChEBI" id="CHEBI:58937"/>
        <dbReference type="ChEBI" id="CHEBI:456215"/>
    </reaction>
</comment>
<dbReference type="Gene3D" id="3.40.50.10240">
    <property type="entry name" value="Thiamin pyrophosphokinase, catalytic domain"/>
    <property type="match status" value="1"/>
</dbReference>
<dbReference type="SUPFAM" id="SSF63862">
    <property type="entry name" value="Thiamin pyrophosphokinase, substrate-binding domain"/>
    <property type="match status" value="1"/>
</dbReference>
<dbReference type="Pfam" id="PF04263">
    <property type="entry name" value="TPK_catalytic"/>
    <property type="match status" value="1"/>
</dbReference>
<evidence type="ECO:0000259" key="9">
    <source>
        <dbReference type="Pfam" id="PF04265"/>
    </source>
</evidence>
<dbReference type="GO" id="GO:0004788">
    <property type="term" value="F:thiamine diphosphokinase activity"/>
    <property type="evidence" value="ECO:0007669"/>
    <property type="project" value="UniProtKB-UniRule"/>
</dbReference>
<keyword evidence="4 7" id="KW-0547">Nucleotide-binding</keyword>
<dbReference type="Pfam" id="PF04265">
    <property type="entry name" value="TPK_B1_binding"/>
    <property type="match status" value="1"/>
</dbReference>
<dbReference type="GO" id="GO:0005524">
    <property type="term" value="F:ATP binding"/>
    <property type="evidence" value="ECO:0007669"/>
    <property type="project" value="UniProtKB-UniRule"/>
</dbReference>
<dbReference type="AlphaFoldDB" id="A0AAD9EA24"/>
<proteinExistence type="inferred from homology"/>
<dbReference type="EMBL" id="JAQOWY010001148">
    <property type="protein sequence ID" value="KAK1837556.1"/>
    <property type="molecule type" value="Genomic_DNA"/>
</dbReference>
<keyword evidence="5 7" id="KW-0418">Kinase</keyword>
<dbReference type="CDD" id="cd07995">
    <property type="entry name" value="TPK"/>
    <property type="match status" value="1"/>
</dbReference>
<comment type="pathway">
    <text evidence="1 7">Cofactor biosynthesis; thiamine diphosphate biosynthesis; thiamine diphosphate from thiamine: step 1/1.</text>
</comment>
<keyword evidence="3 7" id="KW-0808">Transferase</keyword>
<dbReference type="NCBIfam" id="TIGR01378">
    <property type="entry name" value="thi_PPkinase"/>
    <property type="match status" value="1"/>
</dbReference>
<dbReference type="PIRSF" id="PIRSF031057">
    <property type="entry name" value="Thiamin_pyrophosphokinase"/>
    <property type="match status" value="1"/>
</dbReference>
<dbReference type="GO" id="GO:0009229">
    <property type="term" value="P:thiamine diphosphate biosynthetic process"/>
    <property type="evidence" value="ECO:0007669"/>
    <property type="project" value="UniProtKB-UniRule"/>
</dbReference>
<dbReference type="GO" id="GO:0006772">
    <property type="term" value="P:thiamine metabolic process"/>
    <property type="evidence" value="ECO:0007669"/>
    <property type="project" value="InterPro"/>
</dbReference>
<sequence length="256" mass="28417">MPRTFNWHPATLVGGGNLSLKNPNDYALVVLNQPVSNNRAFFELWNNASVRVAADGGANRLHELFSLERVQAAGLDAIVGDLDSLEDTAKEFFQGHGKRIPVVHFTDQNTYDIDKVVSWLRSAYSQNFDIVLYGGIGGRVDHGLRQIHYLFFLQPEFDYSTGKIFLASQDSLTFLMKPGRHVVSMRRDIGGCLGDTIGLIPVASESIVSTKGLEKDVSEVKIGFHGSIMSSCRILQEQQELEVLTTEQILFTVSLE</sequence>